<dbReference type="Proteomes" id="UP000721415">
    <property type="component" value="Unassembled WGS sequence"/>
</dbReference>
<protein>
    <submittedName>
        <fullName evidence="2">YrdB family protein</fullName>
    </submittedName>
</protein>
<feature type="transmembrane region" description="Helical" evidence="1">
    <location>
        <begin position="86"/>
        <end position="103"/>
    </location>
</feature>
<dbReference type="InterPro" id="IPR021214">
    <property type="entry name" value="DUF2568"/>
</dbReference>
<keyword evidence="1" id="KW-0812">Transmembrane</keyword>
<evidence type="ECO:0000313" key="3">
    <source>
        <dbReference type="Proteomes" id="UP000721415"/>
    </source>
</evidence>
<proteinExistence type="predicted"/>
<evidence type="ECO:0000313" key="2">
    <source>
        <dbReference type="EMBL" id="MBG9987311.1"/>
    </source>
</evidence>
<feature type="transmembrane region" description="Helical" evidence="1">
    <location>
        <begin position="7"/>
        <end position="24"/>
    </location>
</feature>
<evidence type="ECO:0000256" key="1">
    <source>
        <dbReference type="SAM" id="Phobius"/>
    </source>
</evidence>
<gene>
    <name evidence="2" type="ORF">HZY91_10575</name>
</gene>
<comment type="caution">
    <text evidence="2">The sequence shown here is derived from an EMBL/GenBank/DDBJ whole genome shotgun (WGS) entry which is preliminary data.</text>
</comment>
<name>A0ABS0LT30_9LACT</name>
<accession>A0ABS0LT30</accession>
<organism evidence="2 3">
    <name type="scientific">Facklamia lactis</name>
    <dbReference type="NCBI Taxonomy" id="2749967"/>
    <lineage>
        <taxon>Bacteria</taxon>
        <taxon>Bacillati</taxon>
        <taxon>Bacillota</taxon>
        <taxon>Bacilli</taxon>
        <taxon>Lactobacillales</taxon>
        <taxon>Aerococcaceae</taxon>
        <taxon>Facklamia</taxon>
    </lineage>
</organism>
<keyword evidence="3" id="KW-1185">Reference proteome</keyword>
<feature type="transmembrane region" description="Helical" evidence="1">
    <location>
        <begin position="36"/>
        <end position="53"/>
    </location>
</feature>
<feature type="transmembrane region" description="Helical" evidence="1">
    <location>
        <begin position="60"/>
        <end position="80"/>
    </location>
</feature>
<keyword evidence="1" id="KW-1133">Transmembrane helix</keyword>
<dbReference type="EMBL" id="JACBXQ010000007">
    <property type="protein sequence ID" value="MBG9987311.1"/>
    <property type="molecule type" value="Genomic_DNA"/>
</dbReference>
<dbReference type="RefSeq" id="WP_197116232.1">
    <property type="nucleotide sequence ID" value="NZ_JACBXQ010000007.1"/>
</dbReference>
<sequence>MLQTINDILSFLLELVALFLYSLWAYRVPHSLFKKYLLVILAIVMFALVWGLFFSPKAKYPISGSLGWLLKFCVLFIPFIPFANELPVLVITMAVITFLNLWVQSLK</sequence>
<reference evidence="2 3" key="1">
    <citation type="submission" date="2020-07" db="EMBL/GenBank/DDBJ databases">
        <title>Facklamia lactis sp. nov., isolated from raw milk.</title>
        <authorList>
            <person name="Doll E.V."/>
            <person name="Huptas C."/>
            <person name="Staib L."/>
            <person name="Wenning M."/>
            <person name="Scherer S."/>
        </authorList>
    </citation>
    <scope>NUCLEOTIDE SEQUENCE [LARGE SCALE GENOMIC DNA]</scope>
    <source>
        <strain evidence="2 3">DSM 111018</strain>
    </source>
</reference>
<keyword evidence="1" id="KW-0472">Membrane</keyword>
<dbReference type="Pfam" id="PF10823">
    <property type="entry name" value="DUF2568"/>
    <property type="match status" value="1"/>
</dbReference>